<feature type="region of interest" description="Disordered" evidence="1">
    <location>
        <begin position="1"/>
        <end position="23"/>
    </location>
</feature>
<dbReference type="EMBL" id="BOQP01000052">
    <property type="protein sequence ID" value="GIM82602.1"/>
    <property type="molecule type" value="Genomic_DNA"/>
</dbReference>
<evidence type="ECO:0000313" key="3">
    <source>
        <dbReference type="EMBL" id="GIM82602.1"/>
    </source>
</evidence>
<evidence type="ECO:0000313" key="4">
    <source>
        <dbReference type="Proteomes" id="UP000680865"/>
    </source>
</evidence>
<dbReference type="Pfam" id="PF04149">
    <property type="entry name" value="DUF397"/>
    <property type="match status" value="1"/>
</dbReference>
<organism evidence="3 4">
    <name type="scientific">Winogradskya consettensis</name>
    <dbReference type="NCBI Taxonomy" id="113560"/>
    <lineage>
        <taxon>Bacteria</taxon>
        <taxon>Bacillati</taxon>
        <taxon>Actinomycetota</taxon>
        <taxon>Actinomycetes</taxon>
        <taxon>Micromonosporales</taxon>
        <taxon>Micromonosporaceae</taxon>
        <taxon>Winogradskya</taxon>
    </lineage>
</organism>
<dbReference type="InterPro" id="IPR007278">
    <property type="entry name" value="DUF397"/>
</dbReference>
<gene>
    <name evidence="3" type="ORF">Aco04nite_82330</name>
</gene>
<feature type="domain" description="DUF397" evidence="2">
    <location>
        <begin position="26"/>
        <end position="75"/>
    </location>
</feature>
<protein>
    <recommendedName>
        <fullName evidence="2">DUF397 domain-containing protein</fullName>
    </recommendedName>
</protein>
<comment type="caution">
    <text evidence="3">The sequence shown here is derived from an EMBL/GenBank/DDBJ whole genome shotgun (WGS) entry which is preliminary data.</text>
</comment>
<name>A0A919T2L4_9ACTN</name>
<proteinExistence type="predicted"/>
<sequence length="82" mass="9239">MITFRGAPTAVHERPEKQVSVTETPEWRKSSYCSNGTCVEVAQVADEYLIRDSKSPAQAPLRFTPDEWTAFVRGVNEGQFSF</sequence>
<dbReference type="AlphaFoldDB" id="A0A919T2L4"/>
<evidence type="ECO:0000256" key="1">
    <source>
        <dbReference type="SAM" id="MobiDB-lite"/>
    </source>
</evidence>
<keyword evidence="4" id="KW-1185">Reference proteome</keyword>
<dbReference type="Proteomes" id="UP000680865">
    <property type="component" value="Unassembled WGS sequence"/>
</dbReference>
<reference evidence="3" key="1">
    <citation type="submission" date="2021-03" db="EMBL/GenBank/DDBJ databases">
        <title>Whole genome shotgun sequence of Actinoplanes consettensis NBRC 14913.</title>
        <authorList>
            <person name="Komaki H."/>
            <person name="Tamura T."/>
        </authorList>
    </citation>
    <scope>NUCLEOTIDE SEQUENCE</scope>
    <source>
        <strain evidence="3">NBRC 14913</strain>
    </source>
</reference>
<evidence type="ECO:0000259" key="2">
    <source>
        <dbReference type="Pfam" id="PF04149"/>
    </source>
</evidence>
<accession>A0A919T2L4</accession>